<evidence type="ECO:0000256" key="2">
    <source>
        <dbReference type="ARBA" id="ARBA00022448"/>
    </source>
</evidence>
<dbReference type="AlphaFoldDB" id="A0A7C9R868"/>
<evidence type="ECO:0000256" key="7">
    <source>
        <dbReference type="SAM" id="MobiDB-lite"/>
    </source>
</evidence>
<evidence type="ECO:0000256" key="1">
    <source>
        <dbReference type="ARBA" id="ARBA00004141"/>
    </source>
</evidence>
<dbReference type="GO" id="GO:0016020">
    <property type="term" value="C:membrane"/>
    <property type="evidence" value="ECO:0007669"/>
    <property type="project" value="UniProtKB-SubCell"/>
</dbReference>
<proteinExistence type="predicted"/>
<evidence type="ECO:0000256" key="8">
    <source>
        <dbReference type="SAM" id="Phobius"/>
    </source>
</evidence>
<dbReference type="PANTHER" id="PTHR45755:SF4">
    <property type="entry name" value="ZINC TRANSPORTER 7"/>
    <property type="match status" value="1"/>
</dbReference>
<dbReference type="NCBIfam" id="NF033827">
    <property type="entry name" value="CDF_efflux_DmeF"/>
    <property type="match status" value="1"/>
</dbReference>
<dbReference type="NCBIfam" id="TIGR01297">
    <property type="entry name" value="CDF"/>
    <property type="match status" value="1"/>
</dbReference>
<dbReference type="InterPro" id="IPR058533">
    <property type="entry name" value="Cation_efflux_TM"/>
</dbReference>
<evidence type="ECO:0000256" key="4">
    <source>
        <dbReference type="ARBA" id="ARBA00022989"/>
    </source>
</evidence>
<dbReference type="Pfam" id="PF01545">
    <property type="entry name" value="Cation_efflux"/>
    <property type="match status" value="1"/>
</dbReference>
<comment type="caution">
    <text evidence="10">The sequence shown here is derived from an EMBL/GenBank/DDBJ whole genome shotgun (WGS) entry which is preliminary data.</text>
</comment>
<keyword evidence="6 8" id="KW-0472">Membrane</keyword>
<dbReference type="InterPro" id="IPR045316">
    <property type="entry name" value="Msc2-like"/>
</dbReference>
<evidence type="ECO:0000259" key="9">
    <source>
        <dbReference type="Pfam" id="PF01545"/>
    </source>
</evidence>
<name>A0A7C9R868_9HYPH</name>
<keyword evidence="2" id="KW-0813">Transport</keyword>
<feature type="region of interest" description="Disordered" evidence="7">
    <location>
        <begin position="158"/>
        <end position="179"/>
    </location>
</feature>
<keyword evidence="3 8" id="KW-0812">Transmembrane</keyword>
<evidence type="ECO:0000256" key="6">
    <source>
        <dbReference type="ARBA" id="ARBA00023136"/>
    </source>
</evidence>
<evidence type="ECO:0000256" key="3">
    <source>
        <dbReference type="ARBA" id="ARBA00022692"/>
    </source>
</evidence>
<comment type="subcellular location">
    <subcellularLocation>
        <location evidence="1">Membrane</location>
        <topology evidence="1">Multi-pass membrane protein</topology>
    </subcellularLocation>
</comment>
<dbReference type="InterPro" id="IPR002524">
    <property type="entry name" value="Cation_efflux"/>
</dbReference>
<feature type="transmembrane region" description="Helical" evidence="8">
    <location>
        <begin position="28"/>
        <end position="48"/>
    </location>
</feature>
<dbReference type="SUPFAM" id="SSF161111">
    <property type="entry name" value="Cation efflux protein transmembrane domain-like"/>
    <property type="match status" value="1"/>
</dbReference>
<feature type="transmembrane region" description="Helical" evidence="8">
    <location>
        <begin position="131"/>
        <end position="149"/>
    </location>
</feature>
<gene>
    <name evidence="10" type="primary">dmeF</name>
    <name evidence="10" type="ORF">G6N74_15950</name>
</gene>
<evidence type="ECO:0000256" key="5">
    <source>
        <dbReference type="ARBA" id="ARBA00023065"/>
    </source>
</evidence>
<sequence>MSTASIERFKHEHVFLGEAHDRNARRTFAVIALTAAMMVGEIVAGYLFGSMALLADGFHMATHAGALTIAAVAYAYARRHARDERFAFGTGKMGELAGYTSAVVLAVVALMIGFESALRLTAPVPIRFDEAIAVAALGLLVNIASAWLLHDGGHHDHGRDHNDAHAHSHDDGHHHHHGHDDHNLRAAYFHVLADALTSVLAIAGLLAGRFYGWLWMDALMGIVGAIVIARWSWSLLRGSGAVLLDARADASLAGKVRSILERDGDRVADLHLWRVGPGHMALIVSLVSPAPQAPERYKAKLATLQGLSHVTVEVHAESFAG</sequence>
<keyword evidence="11" id="KW-1185">Reference proteome</keyword>
<dbReference type="Proteomes" id="UP000481252">
    <property type="component" value="Unassembled WGS sequence"/>
</dbReference>
<dbReference type="GO" id="GO:0005385">
    <property type="term" value="F:zinc ion transmembrane transporter activity"/>
    <property type="evidence" value="ECO:0007669"/>
    <property type="project" value="InterPro"/>
</dbReference>
<dbReference type="EMBL" id="JAAKZG010000006">
    <property type="protein sequence ID" value="NGN42562.1"/>
    <property type="molecule type" value="Genomic_DNA"/>
</dbReference>
<feature type="transmembrane region" description="Helical" evidence="8">
    <location>
        <begin position="187"/>
        <end position="207"/>
    </location>
</feature>
<dbReference type="Gene3D" id="1.20.1510.10">
    <property type="entry name" value="Cation efflux protein transmembrane domain"/>
    <property type="match status" value="1"/>
</dbReference>
<feature type="domain" description="Cation efflux protein transmembrane" evidence="9">
    <location>
        <begin position="28"/>
        <end position="244"/>
    </location>
</feature>
<dbReference type="RefSeq" id="WP_165118941.1">
    <property type="nucleotide sequence ID" value="NZ_JAAKZG010000006.1"/>
</dbReference>
<dbReference type="GO" id="GO:0006882">
    <property type="term" value="P:intracellular zinc ion homeostasis"/>
    <property type="evidence" value="ECO:0007669"/>
    <property type="project" value="InterPro"/>
</dbReference>
<dbReference type="PANTHER" id="PTHR45755">
    <property type="match status" value="1"/>
</dbReference>
<evidence type="ECO:0000313" key="11">
    <source>
        <dbReference type="Proteomes" id="UP000481252"/>
    </source>
</evidence>
<keyword evidence="4 8" id="KW-1133">Transmembrane helix</keyword>
<dbReference type="InterPro" id="IPR027469">
    <property type="entry name" value="Cation_efflux_TMD_sf"/>
</dbReference>
<organism evidence="10 11">
    <name type="scientific">Mesorhizobium zhangyense</name>
    <dbReference type="NCBI Taxonomy" id="1776730"/>
    <lineage>
        <taxon>Bacteria</taxon>
        <taxon>Pseudomonadati</taxon>
        <taxon>Pseudomonadota</taxon>
        <taxon>Alphaproteobacteria</taxon>
        <taxon>Hyphomicrobiales</taxon>
        <taxon>Phyllobacteriaceae</taxon>
        <taxon>Mesorhizobium</taxon>
    </lineage>
</organism>
<feature type="transmembrane region" description="Helical" evidence="8">
    <location>
        <begin position="98"/>
        <end position="119"/>
    </location>
</feature>
<feature type="transmembrane region" description="Helical" evidence="8">
    <location>
        <begin position="213"/>
        <end position="233"/>
    </location>
</feature>
<reference evidence="10 11" key="1">
    <citation type="submission" date="2020-02" db="EMBL/GenBank/DDBJ databases">
        <title>Genome sequence of the type strain CGMCC 1.15528 of Mesorhizobium zhangyense.</title>
        <authorList>
            <person name="Gao J."/>
            <person name="Sun J."/>
        </authorList>
    </citation>
    <scope>NUCLEOTIDE SEQUENCE [LARGE SCALE GENOMIC DNA]</scope>
    <source>
        <strain evidence="10 11">CGMCC 1.15528</strain>
    </source>
</reference>
<evidence type="ECO:0000313" key="10">
    <source>
        <dbReference type="EMBL" id="NGN42562.1"/>
    </source>
</evidence>
<accession>A0A7C9R868</accession>
<keyword evidence="5" id="KW-0406">Ion transport</keyword>
<protein>
    <submittedName>
        <fullName evidence="10">CDF family Co(II)/Ni(II) efflux transporter DmeF</fullName>
    </submittedName>
</protein>